<dbReference type="RefSeq" id="WP_344958250.1">
    <property type="nucleotide sequence ID" value="NZ_BAAAZG010000069.1"/>
</dbReference>
<comment type="caution">
    <text evidence="2">The sequence shown here is derived from an EMBL/GenBank/DDBJ whole genome shotgun (WGS) entry which is preliminary data.</text>
</comment>
<organism evidence="2 3">
    <name type="scientific">Actinomadura miaoliensis</name>
    <dbReference type="NCBI Taxonomy" id="430685"/>
    <lineage>
        <taxon>Bacteria</taxon>
        <taxon>Bacillati</taxon>
        <taxon>Actinomycetota</taxon>
        <taxon>Actinomycetes</taxon>
        <taxon>Streptosporangiales</taxon>
        <taxon>Thermomonosporaceae</taxon>
        <taxon>Actinomadura</taxon>
    </lineage>
</organism>
<dbReference type="SUPFAM" id="SSF54427">
    <property type="entry name" value="NTF2-like"/>
    <property type="match status" value="1"/>
</dbReference>
<keyword evidence="3" id="KW-1185">Reference proteome</keyword>
<evidence type="ECO:0000259" key="1">
    <source>
        <dbReference type="Pfam" id="PF12680"/>
    </source>
</evidence>
<protein>
    <submittedName>
        <fullName evidence="2">Nuclear transport factor 2 family protein</fullName>
    </submittedName>
</protein>
<dbReference type="EMBL" id="BAAAZG010000069">
    <property type="protein sequence ID" value="GAA4102819.1"/>
    <property type="molecule type" value="Genomic_DNA"/>
</dbReference>
<reference evidence="3" key="1">
    <citation type="journal article" date="2019" name="Int. J. Syst. Evol. Microbiol.">
        <title>The Global Catalogue of Microorganisms (GCM) 10K type strain sequencing project: providing services to taxonomists for standard genome sequencing and annotation.</title>
        <authorList>
            <consortium name="The Broad Institute Genomics Platform"/>
            <consortium name="The Broad Institute Genome Sequencing Center for Infectious Disease"/>
            <person name="Wu L."/>
            <person name="Ma J."/>
        </authorList>
    </citation>
    <scope>NUCLEOTIDE SEQUENCE [LARGE SCALE GENOMIC DNA]</scope>
    <source>
        <strain evidence="3">JCM 16702</strain>
    </source>
</reference>
<dbReference type="InterPro" id="IPR032710">
    <property type="entry name" value="NTF2-like_dom_sf"/>
</dbReference>
<proteinExistence type="predicted"/>
<feature type="domain" description="SnoaL-like" evidence="1">
    <location>
        <begin position="8"/>
        <end position="107"/>
    </location>
</feature>
<name>A0ABP7X2A3_9ACTN</name>
<dbReference type="Pfam" id="PF12680">
    <property type="entry name" value="SnoaL_2"/>
    <property type="match status" value="1"/>
</dbReference>
<dbReference type="Proteomes" id="UP001500683">
    <property type="component" value="Unassembled WGS sequence"/>
</dbReference>
<dbReference type="InterPro" id="IPR037401">
    <property type="entry name" value="SnoaL-like"/>
</dbReference>
<accession>A0ABP7X2A3</accession>
<sequence>MSDARELIERYLAAWNEKDPAARRAAVDDLWTEDAAYVDPLVVAEGRDAIDATIAAVQAQFPDFVFRLAGDVDAHHHLARFTWELGPEDGEAVVVGFDVAEFSQDGRLGKVHGFLDKVPA</sequence>
<dbReference type="Gene3D" id="3.10.450.50">
    <property type="match status" value="1"/>
</dbReference>
<evidence type="ECO:0000313" key="2">
    <source>
        <dbReference type="EMBL" id="GAA4102819.1"/>
    </source>
</evidence>
<gene>
    <name evidence="2" type="ORF">GCM10022214_81050</name>
</gene>
<evidence type="ECO:0000313" key="3">
    <source>
        <dbReference type="Proteomes" id="UP001500683"/>
    </source>
</evidence>